<dbReference type="AlphaFoldDB" id="M0NIF1"/>
<protein>
    <recommendedName>
        <fullName evidence="3">Hth domain-containing protein</fullName>
    </recommendedName>
</protein>
<evidence type="ECO:0008006" key="3">
    <source>
        <dbReference type="Google" id="ProtNLM"/>
    </source>
</evidence>
<name>M0NIF1_9EURY</name>
<evidence type="ECO:0000313" key="2">
    <source>
        <dbReference type="Proteomes" id="UP000011680"/>
    </source>
</evidence>
<dbReference type="Proteomes" id="UP000011680">
    <property type="component" value="Unassembled WGS sequence"/>
</dbReference>
<dbReference type="InterPro" id="IPR036390">
    <property type="entry name" value="WH_DNA-bd_sf"/>
</dbReference>
<evidence type="ECO:0000313" key="1">
    <source>
        <dbReference type="EMBL" id="EMA56445.1"/>
    </source>
</evidence>
<sequence length="71" mass="8071">MDDHRKDPRRKYSLTDFIQAVKVEGGEATTPEIRDEVGCGHETARRRMKELEDDGIAEGRKIGSTLVWTLV</sequence>
<gene>
    <name evidence="1" type="ORF">C451_02340</name>
</gene>
<comment type="caution">
    <text evidence="1">The sequence shown here is derived from an EMBL/GenBank/DDBJ whole genome shotgun (WGS) entry which is preliminary data.</text>
</comment>
<accession>M0NIF1</accession>
<keyword evidence="2" id="KW-1185">Reference proteome</keyword>
<organism evidence="1 2">
    <name type="scientific">Halococcus thailandensis JCM 13552</name>
    <dbReference type="NCBI Taxonomy" id="1227457"/>
    <lineage>
        <taxon>Archaea</taxon>
        <taxon>Methanobacteriati</taxon>
        <taxon>Methanobacteriota</taxon>
        <taxon>Stenosarchaea group</taxon>
        <taxon>Halobacteria</taxon>
        <taxon>Halobacteriales</taxon>
        <taxon>Halococcaceae</taxon>
        <taxon>Halococcus</taxon>
    </lineage>
</organism>
<dbReference type="OrthoDB" id="174131at2157"/>
<dbReference type="SUPFAM" id="SSF46785">
    <property type="entry name" value="Winged helix' DNA-binding domain"/>
    <property type="match status" value="1"/>
</dbReference>
<reference evidence="1 2" key="1">
    <citation type="journal article" date="2014" name="PLoS Genet.">
        <title>Phylogenetically driven sequencing of extremely halophilic archaea reveals strategies for static and dynamic osmo-response.</title>
        <authorList>
            <person name="Becker E.A."/>
            <person name="Seitzer P.M."/>
            <person name="Tritt A."/>
            <person name="Larsen D."/>
            <person name="Krusor M."/>
            <person name="Yao A.I."/>
            <person name="Wu D."/>
            <person name="Madern D."/>
            <person name="Eisen J.A."/>
            <person name="Darling A.E."/>
            <person name="Facciotti M.T."/>
        </authorList>
    </citation>
    <scope>NUCLEOTIDE SEQUENCE [LARGE SCALE GENOMIC DNA]</scope>
    <source>
        <strain evidence="1 2">JCM 13552</strain>
    </source>
</reference>
<dbReference type="InterPro" id="IPR036388">
    <property type="entry name" value="WH-like_DNA-bd_sf"/>
</dbReference>
<dbReference type="EMBL" id="AOMF01000045">
    <property type="protein sequence ID" value="EMA56445.1"/>
    <property type="molecule type" value="Genomic_DNA"/>
</dbReference>
<dbReference type="Gene3D" id="1.10.10.10">
    <property type="entry name" value="Winged helix-like DNA-binding domain superfamily/Winged helix DNA-binding domain"/>
    <property type="match status" value="1"/>
</dbReference>
<proteinExistence type="predicted"/>